<gene>
    <name evidence="1" type="ORF">BROSI_A0908</name>
</gene>
<organism evidence="1 2">
    <name type="scientific">Candidatus Brocadia sinica JPN1</name>
    <dbReference type="NCBI Taxonomy" id="1197129"/>
    <lineage>
        <taxon>Bacteria</taxon>
        <taxon>Pseudomonadati</taxon>
        <taxon>Planctomycetota</taxon>
        <taxon>Candidatus Brocadiia</taxon>
        <taxon>Candidatus Brocadiales</taxon>
        <taxon>Candidatus Brocadiaceae</taxon>
        <taxon>Candidatus Brocadia</taxon>
    </lineage>
</organism>
<dbReference type="Proteomes" id="UP000032309">
    <property type="component" value="Unassembled WGS sequence"/>
</dbReference>
<evidence type="ECO:0000313" key="1">
    <source>
        <dbReference type="EMBL" id="GAN32394.1"/>
    </source>
</evidence>
<reference evidence="2" key="1">
    <citation type="journal article" date="2015" name="Genome Announc.">
        <title>Draft Genome Sequence of an Anaerobic Ammonium-Oxidizing Bacterium, "Candidatus Brocadia sinica".</title>
        <authorList>
            <person name="Oshiki M."/>
            <person name="Shinyako-Hata K."/>
            <person name="Satoh H."/>
            <person name="Okabe S."/>
        </authorList>
    </citation>
    <scope>NUCLEOTIDE SEQUENCE [LARGE SCALE GENOMIC DNA]</scope>
    <source>
        <strain evidence="2">JPN1</strain>
    </source>
</reference>
<comment type="caution">
    <text evidence="1">The sequence shown here is derived from an EMBL/GenBank/DDBJ whole genome shotgun (WGS) entry which is preliminary data.</text>
</comment>
<name>A0ABQ0JUE7_9BACT</name>
<protein>
    <recommendedName>
        <fullName evidence="3">DUF429 domain-containing protein</fullName>
    </recommendedName>
</protein>
<sequence>MAALRNFIMEKRPGAFGIDFPFGLPQSLVKEEGWEDFVLSFPRNYPSAEAFRKILRSSSGGYELKRVTDKECQTPFSPYNLRLYRQTYFGICKILSPLIRDHLVCVLPMQKALPDKTWLLEVCPASTLKQAHLYFPYKGSSRSHYSARTRILTWVEEACGMSLPGTVRLAALDDNYGDALDSVIATVATFRAIRNRIGITALDNDNCLREGYVFV</sequence>
<accession>A0ABQ0JUE7</accession>
<evidence type="ECO:0008006" key="3">
    <source>
        <dbReference type="Google" id="ProtNLM"/>
    </source>
</evidence>
<dbReference type="EMBL" id="BAFN01000001">
    <property type="protein sequence ID" value="GAN32394.1"/>
    <property type="molecule type" value="Genomic_DNA"/>
</dbReference>
<evidence type="ECO:0000313" key="2">
    <source>
        <dbReference type="Proteomes" id="UP000032309"/>
    </source>
</evidence>
<proteinExistence type="predicted"/>
<keyword evidence="2" id="KW-1185">Reference proteome</keyword>